<sequence length="68" mass="7499">RFKPEYRDVLSPPDEEGKLDLTAPITMAPAVMKNQTAVVEKIEEINDASKDGRVEVVIEASIDDGEEV</sequence>
<protein>
    <submittedName>
        <fullName evidence="1">Uncharacterized protein</fullName>
    </submittedName>
</protein>
<dbReference type="Proteomes" id="UP000265520">
    <property type="component" value="Unassembled WGS sequence"/>
</dbReference>
<keyword evidence="2" id="KW-1185">Reference proteome</keyword>
<feature type="non-terminal residue" evidence="1">
    <location>
        <position position="68"/>
    </location>
</feature>
<reference evidence="1 2" key="1">
    <citation type="journal article" date="2018" name="Front. Plant Sci.">
        <title>Red Clover (Trifolium pratense) and Zigzag Clover (T. medium) - A Picture of Genomic Similarities and Differences.</title>
        <authorList>
            <person name="Dluhosova J."/>
            <person name="Istvanek J."/>
            <person name="Nedelnik J."/>
            <person name="Repkova J."/>
        </authorList>
    </citation>
    <scope>NUCLEOTIDE SEQUENCE [LARGE SCALE GENOMIC DNA]</scope>
    <source>
        <strain evidence="2">cv. 10/8</strain>
        <tissue evidence="1">Leaf</tissue>
    </source>
</reference>
<dbReference type="EMBL" id="LXQA011322663">
    <property type="protein sequence ID" value="MCI93198.1"/>
    <property type="molecule type" value="Genomic_DNA"/>
</dbReference>
<evidence type="ECO:0000313" key="2">
    <source>
        <dbReference type="Proteomes" id="UP000265520"/>
    </source>
</evidence>
<dbReference type="AlphaFoldDB" id="A0A392VXS4"/>
<name>A0A392VXS4_9FABA</name>
<accession>A0A392VXS4</accession>
<comment type="caution">
    <text evidence="1">The sequence shown here is derived from an EMBL/GenBank/DDBJ whole genome shotgun (WGS) entry which is preliminary data.</text>
</comment>
<evidence type="ECO:0000313" key="1">
    <source>
        <dbReference type="EMBL" id="MCI93198.1"/>
    </source>
</evidence>
<proteinExistence type="predicted"/>
<feature type="non-terminal residue" evidence="1">
    <location>
        <position position="1"/>
    </location>
</feature>
<organism evidence="1 2">
    <name type="scientific">Trifolium medium</name>
    <dbReference type="NCBI Taxonomy" id="97028"/>
    <lineage>
        <taxon>Eukaryota</taxon>
        <taxon>Viridiplantae</taxon>
        <taxon>Streptophyta</taxon>
        <taxon>Embryophyta</taxon>
        <taxon>Tracheophyta</taxon>
        <taxon>Spermatophyta</taxon>
        <taxon>Magnoliopsida</taxon>
        <taxon>eudicotyledons</taxon>
        <taxon>Gunneridae</taxon>
        <taxon>Pentapetalae</taxon>
        <taxon>rosids</taxon>
        <taxon>fabids</taxon>
        <taxon>Fabales</taxon>
        <taxon>Fabaceae</taxon>
        <taxon>Papilionoideae</taxon>
        <taxon>50 kb inversion clade</taxon>
        <taxon>NPAAA clade</taxon>
        <taxon>Hologalegina</taxon>
        <taxon>IRL clade</taxon>
        <taxon>Trifolieae</taxon>
        <taxon>Trifolium</taxon>
    </lineage>
</organism>